<accession>A0AAN7AY84</accession>
<reference evidence="1" key="2">
    <citation type="submission" date="2023-05" db="EMBL/GenBank/DDBJ databases">
        <authorList>
            <consortium name="Lawrence Berkeley National Laboratory"/>
            <person name="Steindorff A."/>
            <person name="Hensen N."/>
            <person name="Bonometti L."/>
            <person name="Westerberg I."/>
            <person name="Brannstrom I.O."/>
            <person name="Guillou S."/>
            <person name="Cros-Aarteil S."/>
            <person name="Calhoun S."/>
            <person name="Haridas S."/>
            <person name="Kuo A."/>
            <person name="Mondo S."/>
            <person name="Pangilinan J."/>
            <person name="Riley R."/>
            <person name="Labutti K."/>
            <person name="Andreopoulos B."/>
            <person name="Lipzen A."/>
            <person name="Chen C."/>
            <person name="Yanf M."/>
            <person name="Daum C."/>
            <person name="Ng V."/>
            <person name="Clum A."/>
            <person name="Ohm R."/>
            <person name="Martin F."/>
            <person name="Silar P."/>
            <person name="Natvig D."/>
            <person name="Lalanne C."/>
            <person name="Gautier V."/>
            <person name="Ament-Velasquez S.L."/>
            <person name="Kruys A."/>
            <person name="Hutchinson M.I."/>
            <person name="Powell A.J."/>
            <person name="Barry K."/>
            <person name="Miller A.N."/>
            <person name="Grigoriev I.V."/>
            <person name="Debuchy R."/>
            <person name="Gladieux P."/>
            <person name="Thoren M.H."/>
            <person name="Johannesson H."/>
        </authorList>
    </citation>
    <scope>NUCLEOTIDE SEQUENCE</scope>
    <source>
        <strain evidence="1">CBS 315.58</strain>
    </source>
</reference>
<sequence length="209" mass="23380">MGSTSILRGCRVSISILVDFLDANIHHRTYGTPSFYQDHPDKDPISKLLFLRVSADKNTFRVLIPSVEGWEVTVTAHRELKLADDLPEEVPPGFGELRRDILSFGTGDDEEDGKMAVYMATTNQSRGFHVSSWIRDNPQYCDQCEAVFESSAEEMACFKRRQQRCEVYGSSEPACPSSSFKTSAHRGGEVLIISSNGRSTVRPTPESPW</sequence>
<name>A0AAN7AY84_9PEZI</name>
<evidence type="ECO:0000313" key="2">
    <source>
        <dbReference type="Proteomes" id="UP001303160"/>
    </source>
</evidence>
<dbReference type="Proteomes" id="UP001303160">
    <property type="component" value="Unassembled WGS sequence"/>
</dbReference>
<dbReference type="AlphaFoldDB" id="A0AAN7AY84"/>
<dbReference type="EMBL" id="MU863893">
    <property type="protein sequence ID" value="KAK4202882.1"/>
    <property type="molecule type" value="Genomic_DNA"/>
</dbReference>
<proteinExistence type="predicted"/>
<keyword evidence="2" id="KW-1185">Reference proteome</keyword>
<comment type="caution">
    <text evidence="1">The sequence shown here is derived from an EMBL/GenBank/DDBJ whole genome shotgun (WGS) entry which is preliminary data.</text>
</comment>
<reference evidence="1" key="1">
    <citation type="journal article" date="2023" name="Mol. Phylogenet. Evol.">
        <title>Genome-scale phylogeny and comparative genomics of the fungal order Sordariales.</title>
        <authorList>
            <person name="Hensen N."/>
            <person name="Bonometti L."/>
            <person name="Westerberg I."/>
            <person name="Brannstrom I.O."/>
            <person name="Guillou S."/>
            <person name="Cros-Aarteil S."/>
            <person name="Calhoun S."/>
            <person name="Haridas S."/>
            <person name="Kuo A."/>
            <person name="Mondo S."/>
            <person name="Pangilinan J."/>
            <person name="Riley R."/>
            <person name="LaButti K."/>
            <person name="Andreopoulos B."/>
            <person name="Lipzen A."/>
            <person name="Chen C."/>
            <person name="Yan M."/>
            <person name="Daum C."/>
            <person name="Ng V."/>
            <person name="Clum A."/>
            <person name="Steindorff A."/>
            <person name="Ohm R.A."/>
            <person name="Martin F."/>
            <person name="Silar P."/>
            <person name="Natvig D.O."/>
            <person name="Lalanne C."/>
            <person name="Gautier V."/>
            <person name="Ament-Velasquez S.L."/>
            <person name="Kruys A."/>
            <person name="Hutchinson M.I."/>
            <person name="Powell A.J."/>
            <person name="Barry K."/>
            <person name="Miller A.N."/>
            <person name="Grigoriev I.V."/>
            <person name="Debuchy R."/>
            <person name="Gladieux P."/>
            <person name="Hiltunen Thoren M."/>
            <person name="Johannesson H."/>
        </authorList>
    </citation>
    <scope>NUCLEOTIDE SEQUENCE</scope>
    <source>
        <strain evidence="1">CBS 315.58</strain>
    </source>
</reference>
<protein>
    <submittedName>
        <fullName evidence="1">Uncharacterized protein</fullName>
    </submittedName>
</protein>
<evidence type="ECO:0000313" key="1">
    <source>
        <dbReference type="EMBL" id="KAK4202882.1"/>
    </source>
</evidence>
<organism evidence="1 2">
    <name type="scientific">Triangularia verruculosa</name>
    <dbReference type="NCBI Taxonomy" id="2587418"/>
    <lineage>
        <taxon>Eukaryota</taxon>
        <taxon>Fungi</taxon>
        <taxon>Dikarya</taxon>
        <taxon>Ascomycota</taxon>
        <taxon>Pezizomycotina</taxon>
        <taxon>Sordariomycetes</taxon>
        <taxon>Sordariomycetidae</taxon>
        <taxon>Sordariales</taxon>
        <taxon>Podosporaceae</taxon>
        <taxon>Triangularia</taxon>
    </lineage>
</organism>
<gene>
    <name evidence="1" type="ORF">QBC40DRAFT_319559</name>
</gene>